<dbReference type="SMART" id="SM00530">
    <property type="entry name" value="HTH_XRE"/>
    <property type="match status" value="1"/>
</dbReference>
<dbReference type="RefSeq" id="WP_145618005.1">
    <property type="nucleotide sequence ID" value="NZ_VITO01000009.1"/>
</dbReference>
<evidence type="ECO:0000259" key="1">
    <source>
        <dbReference type="PROSITE" id="PS50943"/>
    </source>
</evidence>
<dbReference type="AlphaFoldDB" id="A0A560FVU6"/>
<proteinExistence type="predicted"/>
<dbReference type="Proteomes" id="UP000316545">
    <property type="component" value="Unassembled WGS sequence"/>
</dbReference>
<comment type="caution">
    <text evidence="2">The sequence shown here is derived from an EMBL/GenBank/DDBJ whole genome shotgun (WGS) entry which is preliminary data.</text>
</comment>
<keyword evidence="3" id="KW-1185">Reference proteome</keyword>
<dbReference type="SUPFAM" id="SSF47413">
    <property type="entry name" value="lambda repressor-like DNA-binding domains"/>
    <property type="match status" value="1"/>
</dbReference>
<evidence type="ECO:0000313" key="2">
    <source>
        <dbReference type="EMBL" id="TWB25734.1"/>
    </source>
</evidence>
<dbReference type="Pfam" id="PF01381">
    <property type="entry name" value="HTH_3"/>
    <property type="match status" value="1"/>
</dbReference>
<accession>A0A560FVU6</accession>
<protein>
    <submittedName>
        <fullName evidence="2">Helix-turn-helix protein</fullName>
    </submittedName>
</protein>
<dbReference type="PROSITE" id="PS50943">
    <property type="entry name" value="HTH_CROC1"/>
    <property type="match status" value="1"/>
</dbReference>
<feature type="domain" description="HTH cro/C1-type" evidence="1">
    <location>
        <begin position="7"/>
        <end position="61"/>
    </location>
</feature>
<name>A0A560FVU6_9PROT</name>
<dbReference type="GO" id="GO:0003677">
    <property type="term" value="F:DNA binding"/>
    <property type="evidence" value="ECO:0007669"/>
    <property type="project" value="InterPro"/>
</dbReference>
<dbReference type="InterPro" id="IPR010982">
    <property type="entry name" value="Lambda_DNA-bd_dom_sf"/>
</dbReference>
<evidence type="ECO:0000313" key="3">
    <source>
        <dbReference type="Proteomes" id="UP000316545"/>
    </source>
</evidence>
<reference evidence="2 3" key="1">
    <citation type="submission" date="2019-06" db="EMBL/GenBank/DDBJ databases">
        <title>Genomic Encyclopedia of Type Strains, Phase IV (KMG-V): Genome sequencing to study the core and pangenomes of soil and plant-associated prokaryotes.</title>
        <authorList>
            <person name="Whitman W."/>
        </authorList>
    </citation>
    <scope>NUCLEOTIDE SEQUENCE [LARGE SCALE GENOMIC DNA]</scope>
    <source>
        <strain evidence="2 3">BR 11865</strain>
    </source>
</reference>
<gene>
    <name evidence="2" type="ORF">FBZ88_109131</name>
</gene>
<organism evidence="2 3">
    <name type="scientific">Nitrospirillum amazonense</name>
    <dbReference type="NCBI Taxonomy" id="28077"/>
    <lineage>
        <taxon>Bacteria</taxon>
        <taxon>Pseudomonadati</taxon>
        <taxon>Pseudomonadota</taxon>
        <taxon>Alphaproteobacteria</taxon>
        <taxon>Rhodospirillales</taxon>
        <taxon>Azospirillaceae</taxon>
        <taxon>Nitrospirillum</taxon>
    </lineage>
</organism>
<dbReference type="InterPro" id="IPR001387">
    <property type="entry name" value="Cro/C1-type_HTH"/>
</dbReference>
<dbReference type="EMBL" id="VITO01000009">
    <property type="protein sequence ID" value="TWB25734.1"/>
    <property type="molecule type" value="Genomic_DNA"/>
</dbReference>
<dbReference type="Gene3D" id="1.10.260.40">
    <property type="entry name" value="lambda repressor-like DNA-binding domains"/>
    <property type="match status" value="1"/>
</dbReference>
<dbReference type="CDD" id="cd00093">
    <property type="entry name" value="HTH_XRE"/>
    <property type="match status" value="1"/>
</dbReference>
<sequence>MLTPEQIRSARSMMGWTQAELAYRCGLSTTSLNNIERGLTTPRDVTVNAIRRAFEEEGLAFIPASGTLGPGVRLCFSTPPAVIGGHPVIRPEGLSSDRVCRLLGEAVQEPGCQSLRLFLLPNSVPGAHYKYTLNALLEFDDRCLLTDRSTLYLALDNLRRMAEVLAVYDAALKGRQLTEFVRAPLPQDTEPLEAAEALDLIRKQPVDKLVDFEQLEALGRAYPALVTTDAEWF</sequence>